<evidence type="ECO:0000256" key="2">
    <source>
        <dbReference type="ARBA" id="ARBA00022723"/>
    </source>
</evidence>
<dbReference type="InParanoid" id="I1BJZ4"/>
<evidence type="ECO:0000313" key="5">
    <source>
        <dbReference type="EMBL" id="EIE76524.1"/>
    </source>
</evidence>
<dbReference type="Pfam" id="PF01231">
    <property type="entry name" value="IDO"/>
    <property type="match status" value="1"/>
</dbReference>
<dbReference type="GO" id="GO:0020037">
    <property type="term" value="F:heme binding"/>
    <property type="evidence" value="ECO:0007669"/>
    <property type="project" value="InterPro"/>
</dbReference>
<sequence length="413" mass="46005">MSLSLEHYGLSPVTGFLPSKPPLQRLPDAYFAPWENRLDGLHEALADHSIRKDIQKLPLLDTTRLQTTEEYQRAFLVLCFLSHAYVWGEEEAAKPCDQILPAPLAVPLTKVSDHLGLHPVLCHASVALWNYRLIDEKGPLELSNMEALATFTGTPDESWFHIVTASIEIAGAPCLPAIVSALDHVRNGHSAGLKASLETIETALKEMNRQLPRMFERLDPGVFYNSIRPYLSGWKSLEQGLIYEACDDRGHSFAGASAAQSCLIAVLDVALGVVHHETGQQGPNRFMLTMRQHMPGSHRAFLEAVEAAANVRPFILGLDDSGQELVRLYNACVHQLKLFRDKHVQIVSLYVVNQARKQDRLGPQPKEAQQVLGTAGASVMPFLKQARNETNETKVSLDEKKSRPSWLDWFLGR</sequence>
<dbReference type="eggNOG" id="ENOG502QV6W">
    <property type="taxonomic scope" value="Eukaryota"/>
</dbReference>
<keyword evidence="4" id="KW-0349">Heme</keyword>
<protein>
    <recommendedName>
        <fullName evidence="7">Indoleamine 2,3-dioxygenase</fullName>
    </recommendedName>
</protein>
<dbReference type="GeneID" id="93608200"/>
<dbReference type="GO" id="GO:0046872">
    <property type="term" value="F:metal ion binding"/>
    <property type="evidence" value="ECO:0007669"/>
    <property type="project" value="UniProtKB-KW"/>
</dbReference>
<dbReference type="OMA" id="WHQYSGG"/>
<dbReference type="GO" id="GO:0034354">
    <property type="term" value="P:'de novo' NAD+ biosynthetic process from L-tryptophan"/>
    <property type="evidence" value="ECO:0007669"/>
    <property type="project" value="TreeGrafter"/>
</dbReference>
<dbReference type="InterPro" id="IPR000898">
    <property type="entry name" value="Indolamine_dOase"/>
</dbReference>
<dbReference type="VEuPathDB" id="FungiDB:RO3G_01228"/>
<dbReference type="Gene3D" id="1.20.58.480">
    <property type="match status" value="1"/>
</dbReference>
<dbReference type="GO" id="GO:0005737">
    <property type="term" value="C:cytoplasm"/>
    <property type="evidence" value="ECO:0007669"/>
    <property type="project" value="TreeGrafter"/>
</dbReference>
<keyword evidence="2 4" id="KW-0479">Metal-binding</keyword>
<dbReference type="RefSeq" id="XP_067511920.1">
    <property type="nucleotide sequence ID" value="XM_067655819.1"/>
</dbReference>
<dbReference type="STRING" id="246409.I1BJZ4"/>
<comment type="similarity">
    <text evidence="1">Belongs to the indoleamine 2,3-dioxygenase family.</text>
</comment>
<dbReference type="PANTHER" id="PTHR28657">
    <property type="entry name" value="INDOLEAMINE 2,3-DIOXYGENASE"/>
    <property type="match status" value="1"/>
</dbReference>
<dbReference type="EMBL" id="CH476732">
    <property type="protein sequence ID" value="EIE76524.1"/>
    <property type="molecule type" value="Genomic_DNA"/>
</dbReference>
<keyword evidence="3 4" id="KW-0408">Iron</keyword>
<evidence type="ECO:0008006" key="7">
    <source>
        <dbReference type="Google" id="ProtNLM"/>
    </source>
</evidence>
<dbReference type="GO" id="GO:0019441">
    <property type="term" value="P:L-tryptophan catabolic process to kynurenine"/>
    <property type="evidence" value="ECO:0007669"/>
    <property type="project" value="InterPro"/>
</dbReference>
<dbReference type="InterPro" id="IPR037217">
    <property type="entry name" value="Trp/Indoleamine_2_3_dOase-like"/>
</dbReference>
<dbReference type="SUPFAM" id="SSF140959">
    <property type="entry name" value="Indolic compounds 2,3-dioxygenase-like"/>
    <property type="match status" value="1"/>
</dbReference>
<dbReference type="PANTHER" id="PTHR28657:SF5">
    <property type="entry name" value="INDOLEAMINE 2,3-DIOXYGENASE"/>
    <property type="match status" value="1"/>
</dbReference>
<accession>I1BJZ4</accession>
<evidence type="ECO:0000256" key="4">
    <source>
        <dbReference type="PIRSR" id="PIRSR600898-1"/>
    </source>
</evidence>
<organism evidence="5 6">
    <name type="scientific">Rhizopus delemar (strain RA 99-880 / ATCC MYA-4621 / FGSC 9543 / NRRL 43880)</name>
    <name type="common">Mucormycosis agent</name>
    <name type="synonym">Rhizopus arrhizus var. delemar</name>
    <dbReference type="NCBI Taxonomy" id="246409"/>
    <lineage>
        <taxon>Eukaryota</taxon>
        <taxon>Fungi</taxon>
        <taxon>Fungi incertae sedis</taxon>
        <taxon>Mucoromycota</taxon>
        <taxon>Mucoromycotina</taxon>
        <taxon>Mucoromycetes</taxon>
        <taxon>Mucorales</taxon>
        <taxon>Mucorineae</taxon>
        <taxon>Rhizopodaceae</taxon>
        <taxon>Rhizopus</taxon>
    </lineage>
</organism>
<reference evidence="5 6" key="1">
    <citation type="journal article" date="2009" name="PLoS Genet.">
        <title>Genomic analysis of the basal lineage fungus Rhizopus oryzae reveals a whole-genome duplication.</title>
        <authorList>
            <person name="Ma L.-J."/>
            <person name="Ibrahim A.S."/>
            <person name="Skory C."/>
            <person name="Grabherr M.G."/>
            <person name="Burger G."/>
            <person name="Butler M."/>
            <person name="Elias M."/>
            <person name="Idnurm A."/>
            <person name="Lang B.F."/>
            <person name="Sone T."/>
            <person name="Abe A."/>
            <person name="Calvo S.E."/>
            <person name="Corrochano L.M."/>
            <person name="Engels R."/>
            <person name="Fu J."/>
            <person name="Hansberg W."/>
            <person name="Kim J.-M."/>
            <person name="Kodira C.D."/>
            <person name="Koehrsen M.J."/>
            <person name="Liu B."/>
            <person name="Miranda-Saavedra D."/>
            <person name="O'Leary S."/>
            <person name="Ortiz-Castellanos L."/>
            <person name="Poulter R."/>
            <person name="Rodriguez-Romero J."/>
            <person name="Ruiz-Herrera J."/>
            <person name="Shen Y.-Q."/>
            <person name="Zeng Q."/>
            <person name="Galagan J."/>
            <person name="Birren B.W."/>
            <person name="Cuomo C.A."/>
            <person name="Wickes B.L."/>
        </authorList>
    </citation>
    <scope>NUCLEOTIDE SEQUENCE [LARGE SCALE GENOMIC DNA]</scope>
    <source>
        <strain evidence="6">RA 99-880 / ATCC MYA-4621 / FGSC 9543 / NRRL 43880</strain>
    </source>
</reference>
<name>I1BJZ4_RHIO9</name>
<evidence type="ECO:0000256" key="3">
    <source>
        <dbReference type="ARBA" id="ARBA00023004"/>
    </source>
</evidence>
<dbReference type="OrthoDB" id="540174at2759"/>
<dbReference type="GO" id="GO:0033754">
    <property type="term" value="F:indoleamine 2,3-dioxygenase activity"/>
    <property type="evidence" value="ECO:0007669"/>
    <property type="project" value="TreeGrafter"/>
</dbReference>
<dbReference type="Proteomes" id="UP000009138">
    <property type="component" value="Unassembled WGS sequence"/>
</dbReference>
<evidence type="ECO:0000256" key="1">
    <source>
        <dbReference type="ARBA" id="ARBA00007119"/>
    </source>
</evidence>
<feature type="binding site" description="proximal binding residue" evidence="4">
    <location>
        <position position="343"/>
    </location>
    <ligand>
        <name>heme b</name>
        <dbReference type="ChEBI" id="CHEBI:60344"/>
    </ligand>
    <ligandPart>
        <name>Fe</name>
        <dbReference type="ChEBI" id="CHEBI:18248"/>
    </ligandPart>
</feature>
<dbReference type="AlphaFoldDB" id="I1BJZ4"/>
<evidence type="ECO:0000313" key="6">
    <source>
        <dbReference type="Proteomes" id="UP000009138"/>
    </source>
</evidence>
<proteinExistence type="inferred from homology"/>
<keyword evidence="6" id="KW-1185">Reference proteome</keyword>
<gene>
    <name evidence="5" type="ORF">RO3G_01228</name>
</gene>